<feature type="transmembrane region" description="Helical" evidence="1">
    <location>
        <begin position="6"/>
        <end position="23"/>
    </location>
</feature>
<dbReference type="PROSITE" id="PS00409">
    <property type="entry name" value="PROKAR_NTER_METHYL"/>
    <property type="match status" value="1"/>
</dbReference>
<evidence type="ECO:0000313" key="2">
    <source>
        <dbReference type="EMBL" id="EGU46552.1"/>
    </source>
</evidence>
<sequence length="201" mass="21704">MGAFFVPINSLLTLFLYPFGIKCSGGGMRAKGFTLIELVVVIVILGILAVVAAPRFLNYSHDARAASIRGMKAAVDGAAQLVYSKTVIDGEENNPSYHIDLGSQTGHVAFGYPTVERGGIENFLNADAEYHDLEAEWVWAAHNNGTVADPDYWLITQSSILGDFTGSDFNTAIEQTQCYVKYTAVMEEGGMYQAEAVTTGC</sequence>
<dbReference type="InterPro" id="IPR012902">
    <property type="entry name" value="N_methyl_site"/>
</dbReference>
<evidence type="ECO:0000313" key="3">
    <source>
        <dbReference type="Proteomes" id="UP000002817"/>
    </source>
</evidence>
<dbReference type="PANTHER" id="PTHR30093:SF7">
    <property type="entry name" value="MSHA MAJOR PILIN SUBUNIT MSHA"/>
    <property type="match status" value="1"/>
</dbReference>
<dbReference type="AlphaFoldDB" id="F9SXJ7"/>
<keyword evidence="1" id="KW-0472">Membrane</keyword>
<proteinExistence type="predicted"/>
<keyword evidence="1" id="KW-1133">Transmembrane helix</keyword>
<dbReference type="Gene3D" id="3.30.700.10">
    <property type="entry name" value="Glycoprotein, Type 4 Pilin"/>
    <property type="match status" value="1"/>
</dbReference>
<accession>F9SXJ7</accession>
<dbReference type="Pfam" id="PF07963">
    <property type="entry name" value="N_methyl"/>
    <property type="match status" value="1"/>
</dbReference>
<reference evidence="2 3" key="1">
    <citation type="journal article" date="2012" name="Int. J. Syst. Evol. Microbiol.">
        <title>Vibrio caribbeanicus sp. nov., isolated from the marine sponge Scleritoderma cyanea.</title>
        <authorList>
            <person name="Hoffmann M."/>
            <person name="Monday S.R."/>
            <person name="Allard M.W."/>
            <person name="Strain E.A."/>
            <person name="Whittaker P."/>
            <person name="Naum M."/>
            <person name="McCarthy P.J."/>
            <person name="Lopez J.V."/>
            <person name="Fischer M."/>
            <person name="Brown E.W."/>
        </authorList>
    </citation>
    <scope>NUCLEOTIDE SEQUENCE [LARGE SCALE GENOMIC DNA]</scope>
    <source>
        <strain evidence="3">CIP 102891 / ATCC 33934</strain>
    </source>
</reference>
<keyword evidence="1" id="KW-0812">Transmembrane</keyword>
<dbReference type="Proteomes" id="UP000002817">
    <property type="component" value="Unassembled WGS sequence"/>
</dbReference>
<name>F9SXJ7_VIBOR</name>
<organism evidence="2 3">
    <name type="scientific">Vibrio orientalis CIP 102891 = ATCC 33934</name>
    <dbReference type="NCBI Taxonomy" id="675816"/>
    <lineage>
        <taxon>Bacteria</taxon>
        <taxon>Pseudomonadati</taxon>
        <taxon>Pseudomonadota</taxon>
        <taxon>Gammaproteobacteria</taxon>
        <taxon>Vibrionales</taxon>
        <taxon>Vibrionaceae</taxon>
        <taxon>Vibrio</taxon>
        <taxon>Vibrio oreintalis group</taxon>
    </lineage>
</organism>
<evidence type="ECO:0000256" key="1">
    <source>
        <dbReference type="SAM" id="Phobius"/>
    </source>
</evidence>
<dbReference type="PANTHER" id="PTHR30093">
    <property type="entry name" value="GENERAL SECRETION PATHWAY PROTEIN G"/>
    <property type="match status" value="1"/>
</dbReference>
<dbReference type="eggNOG" id="COG2165">
    <property type="taxonomic scope" value="Bacteria"/>
</dbReference>
<dbReference type="PATRIC" id="fig|675816.5.peg.3639"/>
<dbReference type="SUPFAM" id="SSF54523">
    <property type="entry name" value="Pili subunits"/>
    <property type="match status" value="1"/>
</dbReference>
<protein>
    <submittedName>
        <fullName evidence="2">V10 pilin</fullName>
    </submittedName>
</protein>
<dbReference type="InterPro" id="IPR045584">
    <property type="entry name" value="Pilin-like"/>
</dbReference>
<dbReference type="EMBL" id="AFWH01000062">
    <property type="protein sequence ID" value="EGU46552.1"/>
    <property type="molecule type" value="Genomic_DNA"/>
</dbReference>
<feature type="transmembrane region" description="Helical" evidence="1">
    <location>
        <begin position="35"/>
        <end position="57"/>
    </location>
</feature>
<dbReference type="STRING" id="675816.VIA_003516"/>
<dbReference type="NCBIfam" id="TIGR02532">
    <property type="entry name" value="IV_pilin_GFxxxE"/>
    <property type="match status" value="1"/>
</dbReference>
<comment type="caution">
    <text evidence="2">The sequence shown here is derived from an EMBL/GenBank/DDBJ whole genome shotgun (WGS) entry which is preliminary data.</text>
</comment>
<gene>
    <name evidence="2" type="ORF">VIOR3934_07358</name>
</gene>